<evidence type="ECO:0000256" key="1">
    <source>
        <dbReference type="ARBA" id="ARBA00006484"/>
    </source>
</evidence>
<comment type="caution">
    <text evidence="3">The sequence shown here is derived from an EMBL/GenBank/DDBJ whole genome shotgun (WGS) entry which is preliminary data.</text>
</comment>
<accession>A0A934Q4L0</accession>
<proteinExistence type="inferred from homology"/>
<dbReference type="AlphaFoldDB" id="A0A934Q4L0"/>
<dbReference type="FunFam" id="3.40.50.720:FF:000084">
    <property type="entry name" value="Short-chain dehydrogenase reductase"/>
    <property type="match status" value="1"/>
</dbReference>
<comment type="similarity">
    <text evidence="1">Belongs to the short-chain dehydrogenases/reductases (SDR) family.</text>
</comment>
<dbReference type="InterPro" id="IPR020904">
    <property type="entry name" value="Sc_DH/Rdtase_CS"/>
</dbReference>
<dbReference type="Gene3D" id="3.40.50.720">
    <property type="entry name" value="NAD(P)-binding Rossmann-like Domain"/>
    <property type="match status" value="1"/>
</dbReference>
<evidence type="ECO:0000313" key="3">
    <source>
        <dbReference type="EMBL" id="MBK0394107.1"/>
    </source>
</evidence>
<keyword evidence="2" id="KW-0560">Oxidoreductase</keyword>
<dbReference type="RefSeq" id="WP_200789102.1">
    <property type="nucleotide sequence ID" value="NZ_JAEDAO010000001.1"/>
</dbReference>
<dbReference type="InterPro" id="IPR036291">
    <property type="entry name" value="NAD(P)-bd_dom_sf"/>
</dbReference>
<organism evidence="3 4">
    <name type="scientific">Ramlibacter algicola</name>
    <dbReference type="NCBI Taxonomy" id="2795217"/>
    <lineage>
        <taxon>Bacteria</taxon>
        <taxon>Pseudomonadati</taxon>
        <taxon>Pseudomonadota</taxon>
        <taxon>Betaproteobacteria</taxon>
        <taxon>Burkholderiales</taxon>
        <taxon>Comamonadaceae</taxon>
        <taxon>Ramlibacter</taxon>
    </lineage>
</organism>
<evidence type="ECO:0000313" key="4">
    <source>
        <dbReference type="Proteomes" id="UP000617041"/>
    </source>
</evidence>
<dbReference type="GO" id="GO:0016491">
    <property type="term" value="F:oxidoreductase activity"/>
    <property type="evidence" value="ECO:0007669"/>
    <property type="project" value="UniProtKB-KW"/>
</dbReference>
<dbReference type="InterPro" id="IPR002347">
    <property type="entry name" value="SDR_fam"/>
</dbReference>
<dbReference type="PANTHER" id="PTHR43639">
    <property type="entry name" value="OXIDOREDUCTASE, SHORT-CHAIN DEHYDROGENASE/REDUCTASE FAMILY (AFU_ORTHOLOGUE AFUA_5G02870)"/>
    <property type="match status" value="1"/>
</dbReference>
<name>A0A934Q4L0_9BURK</name>
<dbReference type="PROSITE" id="PS00061">
    <property type="entry name" value="ADH_SHORT"/>
    <property type="match status" value="1"/>
</dbReference>
<keyword evidence="4" id="KW-1185">Reference proteome</keyword>
<reference evidence="3" key="1">
    <citation type="submission" date="2020-12" db="EMBL/GenBank/DDBJ databases">
        <title>Ramlibacter sp. nov., isolated from a freshwater alga, Cryptomonas.</title>
        <authorList>
            <person name="Kim H.M."/>
            <person name="Jeon C.O."/>
        </authorList>
    </citation>
    <scope>NUCLEOTIDE SEQUENCE</scope>
    <source>
        <strain evidence="3">CrO1</strain>
    </source>
</reference>
<dbReference type="PRINTS" id="PR00080">
    <property type="entry name" value="SDRFAMILY"/>
</dbReference>
<evidence type="ECO:0000256" key="2">
    <source>
        <dbReference type="ARBA" id="ARBA00023002"/>
    </source>
</evidence>
<dbReference type="SUPFAM" id="SSF51735">
    <property type="entry name" value="NAD(P)-binding Rossmann-fold domains"/>
    <property type="match status" value="1"/>
</dbReference>
<dbReference type="PANTHER" id="PTHR43639:SF1">
    <property type="entry name" value="SHORT-CHAIN DEHYDROGENASE_REDUCTASE FAMILY PROTEIN"/>
    <property type="match status" value="1"/>
</dbReference>
<dbReference type="PRINTS" id="PR00081">
    <property type="entry name" value="GDHRDH"/>
</dbReference>
<sequence>MTFQGKTVLVSGASRGIGAAIALAFAREGAAVAVNYLQQKDAAHAVVAGCRKAGGDAVALQADVTDPAQARSLVQRTVDEFGRLDVLVNNAFAPYSFDPERRAAFGDLAWPQYLQQFEGSVGAAFHLCQAALPHLRARADGAIVNLVSDLVEDPVVPYHDYATAKTALVGFSRQLAAELGPQGVRVNCVAPGLVHPTAGSAATRASFREAIMQATPLRRLARPEDVAGPVVFLASEAAAFITGQVLLVDGGRVMR</sequence>
<dbReference type="Proteomes" id="UP000617041">
    <property type="component" value="Unassembled WGS sequence"/>
</dbReference>
<dbReference type="Pfam" id="PF13561">
    <property type="entry name" value="adh_short_C2"/>
    <property type="match status" value="1"/>
</dbReference>
<protein>
    <submittedName>
        <fullName evidence="3">SDR family oxidoreductase</fullName>
    </submittedName>
</protein>
<gene>
    <name evidence="3" type="ORF">I8E28_16010</name>
</gene>
<dbReference type="EMBL" id="JAEDAO010000001">
    <property type="protein sequence ID" value="MBK0394107.1"/>
    <property type="molecule type" value="Genomic_DNA"/>
</dbReference>